<evidence type="ECO:0000313" key="2">
    <source>
        <dbReference type="Proteomes" id="UP000694853"/>
    </source>
</evidence>
<dbReference type="Proteomes" id="UP000694853">
    <property type="component" value="Unplaced"/>
</dbReference>
<gene>
    <name evidence="3" type="primary">LOC113847921</name>
</gene>
<keyword evidence="1" id="KW-0472">Membrane</keyword>
<dbReference type="PANTHER" id="PTHR37714">
    <property type="entry name" value="PROTEIN, PUTATIVE-RELATED"/>
    <property type="match status" value="1"/>
</dbReference>
<dbReference type="PANTHER" id="PTHR37714:SF1">
    <property type="entry name" value="PROTEIN, PUTATIVE-RELATED"/>
    <property type="match status" value="1"/>
</dbReference>
<proteinExistence type="predicted"/>
<keyword evidence="1" id="KW-0812">Transmembrane</keyword>
<name>A0A8B8JNM1_ABRPR</name>
<keyword evidence="1" id="KW-1133">Transmembrane helix</keyword>
<dbReference type="OrthoDB" id="1723061at2759"/>
<organism evidence="2 3">
    <name type="scientific">Abrus precatorius</name>
    <name type="common">Indian licorice</name>
    <name type="synonym">Glycine abrus</name>
    <dbReference type="NCBI Taxonomy" id="3816"/>
    <lineage>
        <taxon>Eukaryota</taxon>
        <taxon>Viridiplantae</taxon>
        <taxon>Streptophyta</taxon>
        <taxon>Embryophyta</taxon>
        <taxon>Tracheophyta</taxon>
        <taxon>Spermatophyta</taxon>
        <taxon>Magnoliopsida</taxon>
        <taxon>eudicotyledons</taxon>
        <taxon>Gunneridae</taxon>
        <taxon>Pentapetalae</taxon>
        <taxon>rosids</taxon>
        <taxon>fabids</taxon>
        <taxon>Fabales</taxon>
        <taxon>Fabaceae</taxon>
        <taxon>Papilionoideae</taxon>
        <taxon>50 kb inversion clade</taxon>
        <taxon>NPAAA clade</taxon>
        <taxon>indigoferoid/millettioid clade</taxon>
        <taxon>Abreae</taxon>
        <taxon>Abrus</taxon>
    </lineage>
</organism>
<evidence type="ECO:0000313" key="3">
    <source>
        <dbReference type="RefSeq" id="XP_027333055.1"/>
    </source>
</evidence>
<feature type="transmembrane region" description="Helical" evidence="1">
    <location>
        <begin position="34"/>
        <end position="56"/>
    </location>
</feature>
<dbReference type="KEGG" id="aprc:113847921"/>
<accession>A0A8B8JNM1</accession>
<reference evidence="3" key="2">
    <citation type="submission" date="2025-08" db="UniProtKB">
        <authorList>
            <consortium name="RefSeq"/>
        </authorList>
    </citation>
    <scope>IDENTIFICATION</scope>
    <source>
        <tissue evidence="3">Young leaves</tissue>
    </source>
</reference>
<reference evidence="2" key="1">
    <citation type="journal article" date="2019" name="Toxins">
        <title>Detection of Abrin-Like and Prepropulchellin-Like Toxin Genes and Transcripts Using Whole Genome Sequencing and Full-Length Transcript Sequencing of Abrus precatorius.</title>
        <authorList>
            <person name="Hovde B.T."/>
            <person name="Daligault H.E."/>
            <person name="Hanschen E.R."/>
            <person name="Kunde Y.A."/>
            <person name="Johnson M.B."/>
            <person name="Starkenburg S.R."/>
            <person name="Johnson S.L."/>
        </authorList>
    </citation>
    <scope>NUCLEOTIDE SEQUENCE [LARGE SCALE GENOMIC DNA]</scope>
</reference>
<dbReference type="RefSeq" id="XP_027333055.1">
    <property type="nucleotide sequence ID" value="XM_027477254.1"/>
</dbReference>
<evidence type="ECO:0000256" key="1">
    <source>
        <dbReference type="SAM" id="Phobius"/>
    </source>
</evidence>
<sequence>MAVSDAVVSNLTSIYVAVIACIKAYGFLCGRSFGGGFVLVVSTAVVALILVSTLTWDVSRKATYAFAGDHPPQPPPHVHEVCKGGICWHGVAVRSPASQVRFRLPQHLPYTTL</sequence>
<dbReference type="AlphaFoldDB" id="A0A8B8JNM1"/>
<dbReference type="GeneID" id="113847921"/>
<keyword evidence="2" id="KW-1185">Reference proteome</keyword>
<feature type="transmembrane region" description="Helical" evidence="1">
    <location>
        <begin position="7"/>
        <end position="28"/>
    </location>
</feature>
<protein>
    <submittedName>
        <fullName evidence="3">Uncharacterized protein LOC113847921</fullName>
    </submittedName>
</protein>